<organism evidence="1">
    <name type="scientific">Siphoviridae sp. ctL0q1</name>
    <dbReference type="NCBI Taxonomy" id="2825449"/>
    <lineage>
        <taxon>Viruses</taxon>
        <taxon>Duplodnaviria</taxon>
        <taxon>Heunggongvirae</taxon>
        <taxon>Uroviricota</taxon>
        <taxon>Caudoviricetes</taxon>
    </lineage>
</organism>
<sequence>MDEEYTYTRTFEPGEMYEKLMEFTRGNGLNQLQAVILFRYALVQLERWVNIPCLFN</sequence>
<dbReference type="EMBL" id="BK015443">
    <property type="protein sequence ID" value="DAE06923.1"/>
    <property type="molecule type" value="Genomic_DNA"/>
</dbReference>
<reference evidence="1" key="1">
    <citation type="journal article" date="2021" name="Proc. Natl. Acad. Sci. U.S.A.">
        <title>A Catalog of Tens of Thousands of Viruses from Human Metagenomes Reveals Hidden Associations with Chronic Diseases.</title>
        <authorList>
            <person name="Tisza M.J."/>
            <person name="Buck C.B."/>
        </authorList>
    </citation>
    <scope>NUCLEOTIDE SEQUENCE</scope>
    <source>
        <strain evidence="1">CtL0q1</strain>
    </source>
</reference>
<proteinExistence type="predicted"/>
<protein>
    <submittedName>
        <fullName evidence="1">Uncharacterized protein</fullName>
    </submittedName>
</protein>
<evidence type="ECO:0000313" key="1">
    <source>
        <dbReference type="EMBL" id="DAE06923.1"/>
    </source>
</evidence>
<name>A0A8S5PKC0_9CAUD</name>
<accession>A0A8S5PKC0</accession>